<proteinExistence type="predicted"/>
<keyword evidence="2" id="KW-1185">Reference proteome</keyword>
<evidence type="ECO:0000313" key="1">
    <source>
        <dbReference type="EMBL" id="KAF8878138.1"/>
    </source>
</evidence>
<sequence length="259" mass="28774">MTGKTSFQGFYNLETFLKWLKSHRNHGNLGTLNFTSMHRQGVHAWGQNSTLSIILSSPTSLSANGIAPPSDEDVGSSLKDWGYLESIGETLQREAHTMHLGMHSQGFASNGRSDMLLPPLHLPHWQMQVEGGSSSHSPHCCVPPPSYARMRWRWLTYFPHLSHPSIPCFTWLEDTLIPSCMQEQDENESEVCLQLEFVLPTLSAHSRKLKLGHITFFAATSALPHSQEWIEGGLLLSTSQSTAHPHCNGPAPEQLKGDA</sequence>
<dbReference type="Proteomes" id="UP000724874">
    <property type="component" value="Unassembled WGS sequence"/>
</dbReference>
<dbReference type="AlphaFoldDB" id="A0A9P5NB51"/>
<accession>A0A9P5NB51</accession>
<dbReference type="EMBL" id="JADNYJ010000162">
    <property type="protein sequence ID" value="KAF8878138.1"/>
    <property type="molecule type" value="Genomic_DNA"/>
</dbReference>
<comment type="caution">
    <text evidence="1">The sequence shown here is derived from an EMBL/GenBank/DDBJ whole genome shotgun (WGS) entry which is preliminary data.</text>
</comment>
<reference evidence="1" key="1">
    <citation type="submission" date="2020-11" db="EMBL/GenBank/DDBJ databases">
        <authorList>
            <consortium name="DOE Joint Genome Institute"/>
            <person name="Ahrendt S."/>
            <person name="Riley R."/>
            <person name="Andreopoulos W."/>
            <person name="LaButti K."/>
            <person name="Pangilinan J."/>
            <person name="Ruiz-duenas F.J."/>
            <person name="Barrasa J.M."/>
            <person name="Sanchez-Garcia M."/>
            <person name="Camarero S."/>
            <person name="Miyauchi S."/>
            <person name="Serrano A."/>
            <person name="Linde D."/>
            <person name="Babiker R."/>
            <person name="Drula E."/>
            <person name="Ayuso-Fernandez I."/>
            <person name="Pacheco R."/>
            <person name="Padilla G."/>
            <person name="Ferreira P."/>
            <person name="Barriuso J."/>
            <person name="Kellner H."/>
            <person name="Castanera R."/>
            <person name="Alfaro M."/>
            <person name="Ramirez L."/>
            <person name="Pisabarro A.G."/>
            <person name="Kuo A."/>
            <person name="Tritt A."/>
            <person name="Lipzen A."/>
            <person name="He G."/>
            <person name="Yan M."/>
            <person name="Ng V."/>
            <person name="Cullen D."/>
            <person name="Martin F."/>
            <person name="Rosso M.-N."/>
            <person name="Henrissat B."/>
            <person name="Hibbett D."/>
            <person name="Martinez A.T."/>
            <person name="Grigoriev I.V."/>
        </authorList>
    </citation>
    <scope>NUCLEOTIDE SEQUENCE</scope>
    <source>
        <strain evidence="1">AH 44721</strain>
    </source>
</reference>
<evidence type="ECO:0000313" key="2">
    <source>
        <dbReference type="Proteomes" id="UP000724874"/>
    </source>
</evidence>
<protein>
    <submittedName>
        <fullName evidence="1">Uncharacterized protein</fullName>
    </submittedName>
</protein>
<gene>
    <name evidence="1" type="ORF">CPB84DRAFT_1879175</name>
</gene>
<organism evidence="1 2">
    <name type="scientific">Gymnopilus junonius</name>
    <name type="common">Spectacular rustgill mushroom</name>
    <name type="synonym">Gymnopilus spectabilis subsp. junonius</name>
    <dbReference type="NCBI Taxonomy" id="109634"/>
    <lineage>
        <taxon>Eukaryota</taxon>
        <taxon>Fungi</taxon>
        <taxon>Dikarya</taxon>
        <taxon>Basidiomycota</taxon>
        <taxon>Agaricomycotina</taxon>
        <taxon>Agaricomycetes</taxon>
        <taxon>Agaricomycetidae</taxon>
        <taxon>Agaricales</taxon>
        <taxon>Agaricineae</taxon>
        <taxon>Hymenogastraceae</taxon>
        <taxon>Gymnopilus</taxon>
    </lineage>
</organism>
<name>A0A9P5NB51_GYMJU</name>